<dbReference type="SUPFAM" id="SSF55874">
    <property type="entry name" value="ATPase domain of HSP90 chaperone/DNA topoisomerase II/histidine kinase"/>
    <property type="match status" value="1"/>
</dbReference>
<evidence type="ECO:0000259" key="12">
    <source>
        <dbReference type="Pfam" id="PF02518"/>
    </source>
</evidence>
<dbReference type="EMBL" id="OCNK01000002">
    <property type="protein sequence ID" value="SOD97585.1"/>
    <property type="molecule type" value="Genomic_DNA"/>
</dbReference>
<dbReference type="Pfam" id="PF02518">
    <property type="entry name" value="HATPase_c"/>
    <property type="match status" value="1"/>
</dbReference>
<evidence type="ECO:0000256" key="8">
    <source>
        <dbReference type="ARBA" id="ARBA00023012"/>
    </source>
</evidence>
<keyword evidence="4" id="KW-0808">Transferase</keyword>
<dbReference type="Gene3D" id="3.30.565.10">
    <property type="entry name" value="Histidine kinase-like ATPase, C-terminal domain"/>
    <property type="match status" value="1"/>
</dbReference>
<accession>A0A286GPW5</accession>
<comment type="catalytic activity">
    <reaction evidence="1">
        <text>ATP + protein L-histidine = ADP + protein N-phospho-L-histidine.</text>
        <dbReference type="EC" id="2.7.13.3"/>
    </reaction>
</comment>
<gene>
    <name evidence="15" type="ORF">SAMN06272739_1549</name>
</gene>
<feature type="transmembrane region" description="Helical" evidence="11">
    <location>
        <begin position="125"/>
        <end position="143"/>
    </location>
</feature>
<organism evidence="15 16">
    <name type="scientific">Blastococcus haudaquaticus</name>
    <dbReference type="NCBI Taxonomy" id="1938745"/>
    <lineage>
        <taxon>Bacteria</taxon>
        <taxon>Bacillati</taxon>
        <taxon>Actinomycetota</taxon>
        <taxon>Actinomycetes</taxon>
        <taxon>Geodermatophilales</taxon>
        <taxon>Geodermatophilaceae</taxon>
        <taxon>Blastococcus</taxon>
    </lineage>
</organism>
<dbReference type="GO" id="GO:0000155">
    <property type="term" value="F:phosphorelay sensor kinase activity"/>
    <property type="evidence" value="ECO:0007669"/>
    <property type="project" value="InterPro"/>
</dbReference>
<dbReference type="Pfam" id="PF07730">
    <property type="entry name" value="HisKA_3"/>
    <property type="match status" value="1"/>
</dbReference>
<dbReference type="PANTHER" id="PTHR24421">
    <property type="entry name" value="NITRATE/NITRITE SENSOR PROTEIN NARX-RELATED"/>
    <property type="match status" value="1"/>
</dbReference>
<feature type="coiled-coil region" evidence="9">
    <location>
        <begin position="187"/>
        <end position="219"/>
    </location>
</feature>
<feature type="transmembrane region" description="Helical" evidence="11">
    <location>
        <begin position="44"/>
        <end position="61"/>
    </location>
</feature>
<keyword evidence="7" id="KW-0067">ATP-binding</keyword>
<evidence type="ECO:0000256" key="4">
    <source>
        <dbReference type="ARBA" id="ARBA00022679"/>
    </source>
</evidence>
<feature type="transmembrane region" description="Helical" evidence="11">
    <location>
        <begin position="155"/>
        <end position="176"/>
    </location>
</feature>
<keyword evidence="6 15" id="KW-0418">Kinase</keyword>
<sequence length="424" mass="44416">MERVDAWVRRREWVTDLLLASVLAGLVAPVSVTMVAAAGLDRGWTVALWCLLGSLHLAVAFRRSAPVPAFLVLATAELGLALAPFLSGDDAPATTYPAVLLPSSLAYLIGAYSISAYGRQRWPELSLLVGLVGGLLVTVRVATVPGPTTALGTDGAGELLLLAVAVLGAVTAAWALGRFRRVRADQLAALAERARRAEADREQRDRQAAADERARIAREMHDVVAHSVTVMVRQAEGGRYVAATDPAAAATALATIAETGRTALTDMRSLLGVLDPATGPAAAAPQPTIDDLPELVRQIRASGQPVTLRIDGDPRPLDRAAHLAAYRLVQEALTNVVKHAGPDVEAEVVLTWDRQALRLQVTDQGTPPRATDGVPAGGRGLTGMRERLHLVGGRLSVGPAESGGFSVVGEIPTAGAGRARGGRR</sequence>
<keyword evidence="5" id="KW-0547">Nucleotide-binding</keyword>
<dbReference type="GO" id="GO:0005524">
    <property type="term" value="F:ATP binding"/>
    <property type="evidence" value="ECO:0007669"/>
    <property type="project" value="UniProtKB-KW"/>
</dbReference>
<dbReference type="InterPro" id="IPR055558">
    <property type="entry name" value="DUF7134"/>
</dbReference>
<dbReference type="InterPro" id="IPR003594">
    <property type="entry name" value="HATPase_dom"/>
</dbReference>
<name>A0A286GPW5_9ACTN</name>
<dbReference type="InterPro" id="IPR011712">
    <property type="entry name" value="Sig_transdc_His_kin_sub3_dim/P"/>
</dbReference>
<feature type="transmembrane region" description="Helical" evidence="11">
    <location>
        <begin position="68"/>
        <end position="86"/>
    </location>
</feature>
<evidence type="ECO:0000313" key="16">
    <source>
        <dbReference type="Proteomes" id="UP000219482"/>
    </source>
</evidence>
<dbReference type="AlphaFoldDB" id="A0A286GPW5"/>
<feature type="transmembrane region" description="Helical" evidence="11">
    <location>
        <begin position="98"/>
        <end position="118"/>
    </location>
</feature>
<keyword evidence="3" id="KW-0597">Phosphoprotein</keyword>
<feature type="transmembrane region" description="Helical" evidence="11">
    <location>
        <begin position="17"/>
        <end position="38"/>
    </location>
</feature>
<evidence type="ECO:0000256" key="2">
    <source>
        <dbReference type="ARBA" id="ARBA00012438"/>
    </source>
</evidence>
<keyword evidence="11" id="KW-1133">Transmembrane helix</keyword>
<dbReference type="InterPro" id="IPR036890">
    <property type="entry name" value="HATPase_C_sf"/>
</dbReference>
<evidence type="ECO:0000256" key="7">
    <source>
        <dbReference type="ARBA" id="ARBA00022840"/>
    </source>
</evidence>
<evidence type="ECO:0000256" key="11">
    <source>
        <dbReference type="SAM" id="Phobius"/>
    </source>
</evidence>
<keyword evidence="16" id="KW-1185">Reference proteome</keyword>
<dbReference type="Proteomes" id="UP000219482">
    <property type="component" value="Unassembled WGS sequence"/>
</dbReference>
<evidence type="ECO:0000259" key="14">
    <source>
        <dbReference type="Pfam" id="PF23539"/>
    </source>
</evidence>
<dbReference type="CDD" id="cd16917">
    <property type="entry name" value="HATPase_UhpB-NarQ-NarX-like"/>
    <property type="match status" value="1"/>
</dbReference>
<feature type="domain" description="DUF7134" evidence="14">
    <location>
        <begin position="5"/>
        <end position="183"/>
    </location>
</feature>
<keyword evidence="11" id="KW-0472">Membrane</keyword>
<evidence type="ECO:0000256" key="6">
    <source>
        <dbReference type="ARBA" id="ARBA00022777"/>
    </source>
</evidence>
<keyword evidence="8" id="KW-0902">Two-component regulatory system</keyword>
<feature type="domain" description="Signal transduction histidine kinase subgroup 3 dimerisation and phosphoacceptor" evidence="13">
    <location>
        <begin position="212"/>
        <end position="277"/>
    </location>
</feature>
<dbReference type="Gene3D" id="1.20.5.1930">
    <property type="match status" value="1"/>
</dbReference>
<reference evidence="16" key="1">
    <citation type="submission" date="2017-09" db="EMBL/GenBank/DDBJ databases">
        <authorList>
            <person name="Varghese N."/>
            <person name="Submissions S."/>
        </authorList>
    </citation>
    <scope>NUCLEOTIDE SEQUENCE [LARGE SCALE GENOMIC DNA]</scope>
    <source>
        <strain evidence="16">DSM 44270</strain>
    </source>
</reference>
<evidence type="ECO:0000256" key="9">
    <source>
        <dbReference type="SAM" id="Coils"/>
    </source>
</evidence>
<evidence type="ECO:0000313" key="15">
    <source>
        <dbReference type="EMBL" id="SOD97585.1"/>
    </source>
</evidence>
<dbReference type="InterPro" id="IPR050482">
    <property type="entry name" value="Sensor_HK_TwoCompSys"/>
</dbReference>
<dbReference type="GO" id="GO:0016020">
    <property type="term" value="C:membrane"/>
    <property type="evidence" value="ECO:0007669"/>
    <property type="project" value="InterPro"/>
</dbReference>
<dbReference type="PANTHER" id="PTHR24421:SF10">
    <property type="entry name" value="NITRATE_NITRITE SENSOR PROTEIN NARQ"/>
    <property type="match status" value="1"/>
</dbReference>
<feature type="domain" description="Histidine kinase/HSP90-like ATPase" evidence="12">
    <location>
        <begin position="324"/>
        <end position="412"/>
    </location>
</feature>
<evidence type="ECO:0000256" key="10">
    <source>
        <dbReference type="SAM" id="MobiDB-lite"/>
    </source>
</evidence>
<proteinExistence type="predicted"/>
<dbReference type="GO" id="GO:0046983">
    <property type="term" value="F:protein dimerization activity"/>
    <property type="evidence" value="ECO:0007669"/>
    <property type="project" value="InterPro"/>
</dbReference>
<protein>
    <recommendedName>
        <fullName evidence="2">histidine kinase</fullName>
        <ecNumber evidence="2">2.7.13.3</ecNumber>
    </recommendedName>
</protein>
<keyword evidence="9" id="KW-0175">Coiled coil</keyword>
<evidence type="ECO:0000256" key="5">
    <source>
        <dbReference type="ARBA" id="ARBA00022741"/>
    </source>
</evidence>
<evidence type="ECO:0000259" key="13">
    <source>
        <dbReference type="Pfam" id="PF07730"/>
    </source>
</evidence>
<feature type="region of interest" description="Disordered" evidence="10">
    <location>
        <begin position="403"/>
        <end position="424"/>
    </location>
</feature>
<keyword evidence="11" id="KW-0812">Transmembrane</keyword>
<evidence type="ECO:0000256" key="1">
    <source>
        <dbReference type="ARBA" id="ARBA00000085"/>
    </source>
</evidence>
<dbReference type="EC" id="2.7.13.3" evidence="2"/>
<evidence type="ECO:0000256" key="3">
    <source>
        <dbReference type="ARBA" id="ARBA00022553"/>
    </source>
</evidence>
<dbReference type="Pfam" id="PF23539">
    <property type="entry name" value="DUF7134"/>
    <property type="match status" value="1"/>
</dbReference>